<comment type="similarity">
    <text evidence="1">Belongs to the SCO1/2 family.</text>
</comment>
<dbReference type="PROSITE" id="PS51352">
    <property type="entry name" value="THIOREDOXIN_2"/>
    <property type="match status" value="1"/>
</dbReference>
<evidence type="ECO:0000313" key="6">
    <source>
        <dbReference type="Proteomes" id="UP001224392"/>
    </source>
</evidence>
<dbReference type="InterPro" id="IPR036249">
    <property type="entry name" value="Thioredoxin-like_sf"/>
</dbReference>
<dbReference type="InterPro" id="IPR003782">
    <property type="entry name" value="SCO1/SenC"/>
</dbReference>
<accession>A0ABQ6LV86</accession>
<proteinExistence type="inferred from homology"/>
<dbReference type="PANTHER" id="PTHR12151:SF25">
    <property type="entry name" value="LINALOOL DEHYDRATASE_ISOMERASE DOMAIN-CONTAINING PROTEIN"/>
    <property type="match status" value="1"/>
</dbReference>
<keyword evidence="3" id="KW-1133">Transmembrane helix</keyword>
<dbReference type="CDD" id="cd02968">
    <property type="entry name" value="SCO"/>
    <property type="match status" value="1"/>
</dbReference>
<protein>
    <submittedName>
        <fullName evidence="5">Cytochrome c oxidase copper chaperone SenC</fullName>
    </submittedName>
</protein>
<reference evidence="5 6" key="1">
    <citation type="submission" date="2023-04" db="EMBL/GenBank/DDBJ databases">
        <title>Marinobulbifer ophiurae gen. nov., sp. Nov., isolate from tissue of brittle star Ophioplocus japonicus.</title>
        <authorList>
            <person name="Kawano K."/>
            <person name="Sawayama S."/>
            <person name="Nakagawa S."/>
        </authorList>
    </citation>
    <scope>NUCLEOTIDE SEQUENCE [LARGE SCALE GENOMIC DNA]</scope>
    <source>
        <strain evidence="5 6">NKW57</strain>
    </source>
</reference>
<evidence type="ECO:0000256" key="3">
    <source>
        <dbReference type="SAM" id="Phobius"/>
    </source>
</evidence>
<organism evidence="5 6">
    <name type="scientific">Biformimicrobium ophioploci</name>
    <dbReference type="NCBI Taxonomy" id="3036711"/>
    <lineage>
        <taxon>Bacteria</taxon>
        <taxon>Pseudomonadati</taxon>
        <taxon>Pseudomonadota</taxon>
        <taxon>Gammaproteobacteria</taxon>
        <taxon>Cellvibrionales</taxon>
        <taxon>Microbulbiferaceae</taxon>
        <taxon>Biformimicrobium</taxon>
    </lineage>
</organism>
<feature type="domain" description="Thioredoxin" evidence="4">
    <location>
        <begin position="55"/>
        <end position="221"/>
    </location>
</feature>
<gene>
    <name evidence="5" type="primary">senC_1</name>
    <name evidence="5" type="ORF">MNKW57_03240</name>
</gene>
<evidence type="ECO:0000256" key="2">
    <source>
        <dbReference type="ARBA" id="ARBA00023008"/>
    </source>
</evidence>
<keyword evidence="6" id="KW-1185">Reference proteome</keyword>
<keyword evidence="3" id="KW-0472">Membrane</keyword>
<dbReference type="Pfam" id="PF02630">
    <property type="entry name" value="SCO1-SenC"/>
    <property type="match status" value="1"/>
</dbReference>
<name>A0ABQ6LV86_9GAMM</name>
<dbReference type="Gene3D" id="3.40.30.10">
    <property type="entry name" value="Glutaredoxin"/>
    <property type="match status" value="1"/>
</dbReference>
<dbReference type="InterPro" id="IPR013766">
    <property type="entry name" value="Thioredoxin_domain"/>
</dbReference>
<dbReference type="SUPFAM" id="SSF52833">
    <property type="entry name" value="Thioredoxin-like"/>
    <property type="match status" value="1"/>
</dbReference>
<dbReference type="PANTHER" id="PTHR12151">
    <property type="entry name" value="ELECTRON TRANSPORT PROTIN SCO1/SENC FAMILY MEMBER"/>
    <property type="match status" value="1"/>
</dbReference>
<evidence type="ECO:0000256" key="1">
    <source>
        <dbReference type="ARBA" id="ARBA00010996"/>
    </source>
</evidence>
<evidence type="ECO:0000313" key="5">
    <source>
        <dbReference type="EMBL" id="GMG86003.1"/>
    </source>
</evidence>
<keyword evidence="3" id="KW-0812">Transmembrane</keyword>
<dbReference type="Proteomes" id="UP001224392">
    <property type="component" value="Unassembled WGS sequence"/>
</dbReference>
<dbReference type="RefSeq" id="WP_285762519.1">
    <property type="nucleotide sequence ID" value="NZ_BSYJ01000001.1"/>
</dbReference>
<dbReference type="EMBL" id="BSYJ01000001">
    <property type="protein sequence ID" value="GMG86003.1"/>
    <property type="molecule type" value="Genomic_DNA"/>
</dbReference>
<comment type="caution">
    <text evidence="5">The sequence shown here is derived from an EMBL/GenBank/DDBJ whole genome shotgun (WGS) entry which is preliminary data.</text>
</comment>
<sequence length="221" mass="25118">MTTSYYAEDRKRGIHLTVVVLIALMVAVLAGFINKMSQPRVISNAELRANGAVLLERPRILSGFDLVDNHGQPFNTESLKGQWTLVFFGFTNCPDVCPNTMSLLNTFYKALDEETMLDTRVMLVSVDPDRDSVQKLDEYVNYFHSDFIGVTGPFLNLKRFANQLNVPFNKVPMENGDYTMDHGAQVVLINPNGHYHAYFRAPLDPGRLKLTYRSMRVTFED</sequence>
<evidence type="ECO:0000259" key="4">
    <source>
        <dbReference type="PROSITE" id="PS51352"/>
    </source>
</evidence>
<feature type="transmembrane region" description="Helical" evidence="3">
    <location>
        <begin position="12"/>
        <end position="33"/>
    </location>
</feature>
<keyword evidence="2" id="KW-0186">Copper</keyword>